<sequence length="244" mass="28339">MIEYFNNDDKLEIVNSYKKKYKSDLVVETGLWGGVSIYKTSNISYLSALRCLFYMCMFISVLLAPREITILGMKQPGGILFFCLSFLFIDTICQSYGYLAARKTLLINALLMFISGGLIYVTSQFPAVSNDSDYQKVVFDGMVKLCFINGICSLIADQINAKIFQKIKFLTMNRSLWLRSILSTLVSQFFFTIFWISFFKFDNLLRFETYVFILSNFQMKVIFAFALIPALYYTTWFLSKRIKF</sequence>
<dbReference type="PANTHER" id="PTHR34300:SF2">
    <property type="entry name" value="QUEUOSINE PRECURSOR TRANSPORTER-RELATED"/>
    <property type="match status" value="1"/>
</dbReference>
<dbReference type="AlphaFoldDB" id="F9RQM1"/>
<feature type="transmembrane region" description="Helical" evidence="1">
    <location>
        <begin position="217"/>
        <end position="238"/>
    </location>
</feature>
<keyword evidence="1" id="KW-0812">Transmembrane</keyword>
<dbReference type="RefSeq" id="WP_005596738.1">
    <property type="nucleotide sequence ID" value="NZ_AFWE01000170.1"/>
</dbReference>
<evidence type="ECO:0000313" key="3">
    <source>
        <dbReference type="Proteomes" id="UP000004349"/>
    </source>
</evidence>
<dbReference type="Pfam" id="PF02592">
    <property type="entry name" value="Vut_1"/>
    <property type="match status" value="1"/>
</dbReference>
<feature type="transmembrane region" description="Helical" evidence="1">
    <location>
        <begin position="176"/>
        <end position="197"/>
    </location>
</feature>
<protein>
    <recommendedName>
        <fullName evidence="4">PreQ0 transporter</fullName>
    </recommendedName>
</protein>
<evidence type="ECO:0000256" key="1">
    <source>
        <dbReference type="SAM" id="Phobius"/>
    </source>
</evidence>
<feature type="transmembrane region" description="Helical" evidence="1">
    <location>
        <begin position="137"/>
        <end position="156"/>
    </location>
</feature>
<reference evidence="2 3" key="1">
    <citation type="journal article" date="2012" name="Int. J. Syst. Evol. Microbiol.">
        <title>Vibrio caribbeanicus sp. nov., isolated from the marine sponge Scleritoderma cyanea.</title>
        <authorList>
            <person name="Hoffmann M."/>
            <person name="Monday S.R."/>
            <person name="Allard M.W."/>
            <person name="Strain E.A."/>
            <person name="Whittaker P."/>
            <person name="Naum M."/>
            <person name="McCarthy P.J."/>
            <person name="Lopez J.V."/>
            <person name="Fischer M."/>
            <person name="Brown E.W."/>
        </authorList>
    </citation>
    <scope>NUCLEOTIDE SEQUENCE [LARGE SCALE GENOMIC DNA]</scope>
    <source>
        <strain evidence="2 3">LMG 19158</strain>
    </source>
</reference>
<proteinExistence type="predicted"/>
<dbReference type="InterPro" id="IPR003744">
    <property type="entry name" value="YhhQ"/>
</dbReference>
<gene>
    <name evidence="2" type="ORF">VIS19158_10864</name>
</gene>
<name>F9RQM1_9VIBR</name>
<dbReference type="EMBL" id="AFWE01000170">
    <property type="protein sequence ID" value="EGU33952.1"/>
    <property type="molecule type" value="Genomic_DNA"/>
</dbReference>
<accession>F9RQM1</accession>
<dbReference type="PANTHER" id="PTHR34300">
    <property type="entry name" value="QUEUOSINE PRECURSOR TRANSPORTER-RELATED"/>
    <property type="match status" value="1"/>
</dbReference>
<keyword evidence="1" id="KW-0472">Membrane</keyword>
<feature type="transmembrane region" description="Helical" evidence="1">
    <location>
        <begin position="43"/>
        <end position="64"/>
    </location>
</feature>
<comment type="caution">
    <text evidence="2">The sequence shown here is derived from an EMBL/GenBank/DDBJ whole genome shotgun (WGS) entry which is preliminary data.</text>
</comment>
<evidence type="ECO:0000313" key="2">
    <source>
        <dbReference type="EMBL" id="EGU33952.1"/>
    </source>
</evidence>
<dbReference type="Proteomes" id="UP000004349">
    <property type="component" value="Unassembled WGS sequence"/>
</dbReference>
<feature type="transmembrane region" description="Helical" evidence="1">
    <location>
        <begin position="76"/>
        <end position="93"/>
    </location>
</feature>
<keyword evidence="1" id="KW-1133">Transmembrane helix</keyword>
<evidence type="ECO:0008006" key="4">
    <source>
        <dbReference type="Google" id="ProtNLM"/>
    </source>
</evidence>
<organism evidence="2 3">
    <name type="scientific">Vibrio scophthalmi LMG 19158</name>
    <dbReference type="NCBI Taxonomy" id="870967"/>
    <lineage>
        <taxon>Bacteria</taxon>
        <taxon>Pseudomonadati</taxon>
        <taxon>Pseudomonadota</taxon>
        <taxon>Gammaproteobacteria</taxon>
        <taxon>Vibrionales</taxon>
        <taxon>Vibrionaceae</taxon>
        <taxon>Vibrio</taxon>
    </lineage>
</organism>
<feature type="transmembrane region" description="Helical" evidence="1">
    <location>
        <begin position="105"/>
        <end position="125"/>
    </location>
</feature>
<dbReference type="eggNOG" id="COG1738">
    <property type="taxonomic scope" value="Bacteria"/>
</dbReference>